<dbReference type="InterPro" id="IPR036291">
    <property type="entry name" value="NAD(P)-bd_dom_sf"/>
</dbReference>
<dbReference type="Pfam" id="PF01370">
    <property type="entry name" value="Epimerase"/>
    <property type="match status" value="1"/>
</dbReference>
<comment type="subcellular location">
    <subcellularLocation>
        <location evidence="1">Membrane</location>
    </subcellularLocation>
</comment>
<dbReference type="EMBL" id="RJJR01000014">
    <property type="protein sequence ID" value="RNI34253.1"/>
    <property type="molecule type" value="Genomic_DNA"/>
</dbReference>
<evidence type="ECO:0000259" key="2">
    <source>
        <dbReference type="Pfam" id="PF01370"/>
    </source>
</evidence>
<dbReference type="Gene3D" id="3.40.50.720">
    <property type="entry name" value="NAD(P)-binding Rossmann-like Domain"/>
    <property type="match status" value="1"/>
</dbReference>
<gene>
    <name evidence="3" type="ORF">EFY79_16295</name>
</gene>
<protein>
    <recommendedName>
        <fullName evidence="2">NAD-dependent epimerase/dehydratase domain-containing protein</fullName>
    </recommendedName>
</protein>
<dbReference type="AlphaFoldDB" id="A0A3M9NAH2"/>
<dbReference type="PANTHER" id="PTHR14097:SF8">
    <property type="entry name" value="NAD(P)-BINDING DOMAIN-CONTAINING PROTEIN"/>
    <property type="match status" value="1"/>
</dbReference>
<dbReference type="GO" id="GO:0016020">
    <property type="term" value="C:membrane"/>
    <property type="evidence" value="ECO:0007669"/>
    <property type="project" value="UniProtKB-SubCell"/>
</dbReference>
<organism evidence="3 4">
    <name type="scientific">Hanamia caeni</name>
    <dbReference type="NCBI Taxonomy" id="2294116"/>
    <lineage>
        <taxon>Bacteria</taxon>
        <taxon>Pseudomonadati</taxon>
        <taxon>Bacteroidota</taxon>
        <taxon>Chitinophagia</taxon>
        <taxon>Chitinophagales</taxon>
        <taxon>Chitinophagaceae</taxon>
        <taxon>Hanamia</taxon>
    </lineage>
</organism>
<reference evidence="3 4" key="1">
    <citation type="submission" date="2018-11" db="EMBL/GenBank/DDBJ databases">
        <title>Draft genome sequence of Ferruginibacter sp. BO-59.</title>
        <authorList>
            <person name="Im W.T."/>
        </authorList>
    </citation>
    <scope>NUCLEOTIDE SEQUENCE [LARGE SCALE GENOMIC DNA]</scope>
    <source>
        <strain evidence="3 4">BO-59</strain>
    </source>
</reference>
<dbReference type="OrthoDB" id="9798632at2"/>
<evidence type="ECO:0000256" key="1">
    <source>
        <dbReference type="ARBA" id="ARBA00004370"/>
    </source>
</evidence>
<dbReference type="RefSeq" id="WP_123121794.1">
    <property type="nucleotide sequence ID" value="NZ_RJJR01000014.1"/>
</dbReference>
<dbReference type="InterPro" id="IPR001509">
    <property type="entry name" value="Epimerase_deHydtase"/>
</dbReference>
<evidence type="ECO:0000313" key="3">
    <source>
        <dbReference type="EMBL" id="RNI34253.1"/>
    </source>
</evidence>
<keyword evidence="4" id="KW-1185">Reference proteome</keyword>
<sequence>MNPIKVIITGATGMVGEGVLFECLQNEKVSEILIISRRHYDLQHPKLKELLVPDFFQLQQYSENLKGYDGCFFCAGVSSIGKNEETFRHLTYDVALAFAKSILASNPKIVFTYVSGAKTDRSEKGKIMWARVKGKTENDLAALPFKAEYNFRPGIMQPFEGQKNWKPIVKLLVKALKFIVPKSVLTLQEVGRAMINAVTIGYPKNVLEIKDIKELAKNN</sequence>
<evidence type="ECO:0000313" key="4">
    <source>
        <dbReference type="Proteomes" id="UP000267223"/>
    </source>
</evidence>
<comment type="caution">
    <text evidence="3">The sequence shown here is derived from an EMBL/GenBank/DDBJ whole genome shotgun (WGS) entry which is preliminary data.</text>
</comment>
<dbReference type="PANTHER" id="PTHR14097">
    <property type="entry name" value="OXIDOREDUCTASE HTATIP2"/>
    <property type="match status" value="1"/>
</dbReference>
<dbReference type="SUPFAM" id="SSF51735">
    <property type="entry name" value="NAD(P)-binding Rossmann-fold domains"/>
    <property type="match status" value="1"/>
</dbReference>
<dbReference type="Proteomes" id="UP000267223">
    <property type="component" value="Unassembled WGS sequence"/>
</dbReference>
<feature type="domain" description="NAD-dependent epimerase/dehydratase" evidence="2">
    <location>
        <begin position="6"/>
        <end position="88"/>
    </location>
</feature>
<proteinExistence type="predicted"/>
<name>A0A3M9NAH2_9BACT</name>
<accession>A0A3M9NAH2</accession>